<evidence type="ECO:0000313" key="1">
    <source>
        <dbReference type="EMBL" id="KAJ9083763.1"/>
    </source>
</evidence>
<comment type="caution">
    <text evidence="1">The sequence shown here is derived from an EMBL/GenBank/DDBJ whole genome shotgun (WGS) entry which is preliminary data.</text>
</comment>
<reference evidence="1" key="1">
    <citation type="submission" date="2022-04" db="EMBL/GenBank/DDBJ databases">
        <title>Genome of the entomopathogenic fungus Entomophthora muscae.</title>
        <authorList>
            <person name="Elya C."/>
            <person name="Lovett B.R."/>
            <person name="Lee E."/>
            <person name="Macias A.M."/>
            <person name="Hajek A.E."/>
            <person name="De Bivort B.L."/>
            <person name="Kasson M.T."/>
            <person name="De Fine Licht H.H."/>
            <person name="Stajich J.E."/>
        </authorList>
    </citation>
    <scope>NUCLEOTIDE SEQUENCE</scope>
    <source>
        <strain evidence="1">Berkeley</strain>
    </source>
</reference>
<dbReference type="Proteomes" id="UP001165960">
    <property type="component" value="Unassembled WGS sequence"/>
</dbReference>
<gene>
    <name evidence="1" type="primary">ATP4_2</name>
    <name evidence="1" type="ORF">DSO57_1031387</name>
</gene>
<sequence length="83" mass="9455">MSKEMAEMQSKIFTLKQQVSVASEIKATLDSWVRHENALREREQKLIASQVLSNIEKALKDPKMQTSLLKEAIAEVQKLTAKK</sequence>
<protein>
    <submittedName>
        <fullName evidence="1">Atp4 subunit B of the stator stalk of mitochondrial F1F0 ATP synthase</fullName>
    </submittedName>
</protein>
<proteinExistence type="predicted"/>
<organism evidence="1 2">
    <name type="scientific">Entomophthora muscae</name>
    <dbReference type="NCBI Taxonomy" id="34485"/>
    <lineage>
        <taxon>Eukaryota</taxon>
        <taxon>Fungi</taxon>
        <taxon>Fungi incertae sedis</taxon>
        <taxon>Zoopagomycota</taxon>
        <taxon>Entomophthoromycotina</taxon>
        <taxon>Entomophthoromycetes</taxon>
        <taxon>Entomophthorales</taxon>
        <taxon>Entomophthoraceae</taxon>
        <taxon>Entomophthora</taxon>
    </lineage>
</organism>
<accession>A0ACC2UA50</accession>
<evidence type="ECO:0000313" key="2">
    <source>
        <dbReference type="Proteomes" id="UP001165960"/>
    </source>
</evidence>
<name>A0ACC2UA50_9FUNG</name>
<dbReference type="EMBL" id="QTSX02000935">
    <property type="protein sequence ID" value="KAJ9083763.1"/>
    <property type="molecule type" value="Genomic_DNA"/>
</dbReference>
<keyword evidence="2" id="KW-1185">Reference proteome</keyword>